<dbReference type="Pfam" id="PF01420">
    <property type="entry name" value="Methylase_S"/>
    <property type="match status" value="1"/>
</dbReference>
<dbReference type="InterPro" id="IPR000055">
    <property type="entry name" value="Restrct_endonuc_typeI_TRD"/>
</dbReference>
<evidence type="ECO:0000313" key="5">
    <source>
        <dbReference type="EMBL" id="GAL75980.1"/>
    </source>
</evidence>
<proteinExistence type="inferred from homology"/>
<dbReference type="Proteomes" id="UP000029647">
    <property type="component" value="Unassembled WGS sequence"/>
</dbReference>
<evidence type="ECO:0000313" key="6">
    <source>
        <dbReference type="Proteomes" id="UP000029647"/>
    </source>
</evidence>
<evidence type="ECO:0000256" key="2">
    <source>
        <dbReference type="ARBA" id="ARBA00022747"/>
    </source>
</evidence>
<accession>A0A090WG49</accession>
<dbReference type="InterPro" id="IPR044946">
    <property type="entry name" value="Restrct_endonuc_typeI_TRD_sf"/>
</dbReference>
<organism evidence="5 6">
    <name type="scientific">Nonlabens ulvanivorans</name>
    <name type="common">Persicivirga ulvanivorans</name>
    <dbReference type="NCBI Taxonomy" id="906888"/>
    <lineage>
        <taxon>Bacteria</taxon>
        <taxon>Pseudomonadati</taxon>
        <taxon>Bacteroidota</taxon>
        <taxon>Flavobacteriia</taxon>
        <taxon>Flavobacteriales</taxon>
        <taxon>Flavobacteriaceae</taxon>
        <taxon>Nonlabens</taxon>
    </lineage>
</organism>
<sequence>MSEVTSLITKGTTPKKYTERGISFIKTEALKGAHINLEKLSFIDKNTHNTILKRSILEHNDILITITGATIGKCAIVPKEALPANTNQNLAIVRLNNNVNVKYIFYLMTSHYMIEYISQNSKASAQPSLNLKQINNFPIPYPSPEEQERVVNILDKFDLLTTSINEGLPKEIELRNKQYEYYRNKLLTFPNVKVEA</sequence>
<dbReference type="SUPFAM" id="SSF116734">
    <property type="entry name" value="DNA methylase specificity domain"/>
    <property type="match status" value="1"/>
</dbReference>
<dbReference type="PANTHER" id="PTHR43140:SF1">
    <property type="entry name" value="TYPE I RESTRICTION ENZYME ECOKI SPECIFICITY SUBUNIT"/>
    <property type="match status" value="1"/>
</dbReference>
<dbReference type="GO" id="GO:0009035">
    <property type="term" value="F:type I site-specific deoxyribonuclease activity"/>
    <property type="evidence" value="ECO:0007669"/>
    <property type="project" value="UniProtKB-EC"/>
</dbReference>
<reference evidence="5 6" key="1">
    <citation type="journal article" date="2014" name="Genome Announc.">
        <title>Draft Genome Sequences of Marine Flavobacterium Nonlabens Strains NR17, NR24, NR27, NR32, NR33, and Ara13.</title>
        <authorList>
            <person name="Nakanishi M."/>
            <person name="Meirelles P."/>
            <person name="Suzuki R."/>
            <person name="Takatani N."/>
            <person name="Mino S."/>
            <person name="Suda W."/>
            <person name="Oshima K."/>
            <person name="Hattori M."/>
            <person name="Ohkuma M."/>
            <person name="Hosokawa M."/>
            <person name="Miyashita K."/>
            <person name="Thompson F.L."/>
            <person name="Niwa A."/>
            <person name="Sawabe T."/>
            <person name="Sawabe T."/>
        </authorList>
    </citation>
    <scope>NUCLEOTIDE SEQUENCE [LARGE SCALE GENOMIC DNA]</scope>
    <source>
        <strain evidence="6">JCM19275</strain>
    </source>
</reference>
<gene>
    <name evidence="5" type="ORF">JCM19275_204</name>
</gene>
<dbReference type="GO" id="GO:0009307">
    <property type="term" value="P:DNA restriction-modification system"/>
    <property type="evidence" value="ECO:0007669"/>
    <property type="project" value="UniProtKB-KW"/>
</dbReference>
<dbReference type="CDD" id="cd17246">
    <property type="entry name" value="RMtype1_S_SonII-TRD2-CR2_like"/>
    <property type="match status" value="1"/>
</dbReference>
<dbReference type="Gene3D" id="3.90.220.20">
    <property type="entry name" value="DNA methylase specificity domains"/>
    <property type="match status" value="1"/>
</dbReference>
<evidence type="ECO:0000259" key="4">
    <source>
        <dbReference type="Pfam" id="PF01420"/>
    </source>
</evidence>
<comment type="similarity">
    <text evidence="1">Belongs to the type-I restriction system S methylase family.</text>
</comment>
<comment type="caution">
    <text evidence="5">The sequence shown here is derived from an EMBL/GenBank/DDBJ whole genome shotgun (WGS) entry which is preliminary data.</text>
</comment>
<dbReference type="GO" id="GO:0003677">
    <property type="term" value="F:DNA binding"/>
    <property type="evidence" value="ECO:0007669"/>
    <property type="project" value="UniProtKB-KW"/>
</dbReference>
<dbReference type="AlphaFoldDB" id="A0A090WG49"/>
<keyword evidence="2" id="KW-0680">Restriction system</keyword>
<evidence type="ECO:0000256" key="3">
    <source>
        <dbReference type="ARBA" id="ARBA00023125"/>
    </source>
</evidence>
<dbReference type="EC" id="3.1.21.3" evidence="5"/>
<dbReference type="InterPro" id="IPR051212">
    <property type="entry name" value="Type-I_RE_S_subunit"/>
</dbReference>
<dbReference type="EMBL" id="BBNT01000007">
    <property type="protein sequence ID" value="GAL75980.1"/>
    <property type="molecule type" value="Genomic_DNA"/>
</dbReference>
<protein>
    <submittedName>
        <fullName evidence="5">Type I restriction-modification system specificity subunit S</fullName>
        <ecNumber evidence="5">3.1.21.3</ecNumber>
    </submittedName>
</protein>
<dbReference type="PANTHER" id="PTHR43140">
    <property type="entry name" value="TYPE-1 RESTRICTION ENZYME ECOKI SPECIFICITY PROTEIN"/>
    <property type="match status" value="1"/>
</dbReference>
<keyword evidence="3" id="KW-0238">DNA-binding</keyword>
<evidence type="ECO:0000256" key="1">
    <source>
        <dbReference type="ARBA" id="ARBA00010923"/>
    </source>
</evidence>
<feature type="domain" description="Type I restriction modification DNA specificity" evidence="4">
    <location>
        <begin position="10"/>
        <end position="173"/>
    </location>
</feature>
<keyword evidence="5" id="KW-0378">Hydrolase</keyword>
<dbReference type="REBASE" id="98187">
    <property type="entry name" value="S1.Nul19297ORF207P"/>
</dbReference>
<name>A0A090WG49_NONUL</name>